<gene>
    <name evidence="1" type="ORF">EYZ11_003168</name>
</gene>
<comment type="caution">
    <text evidence="1">The sequence shown here is derived from an EMBL/GenBank/DDBJ whole genome shotgun (WGS) entry which is preliminary data.</text>
</comment>
<dbReference type="STRING" id="1220188.A0A4V3UQ23"/>
<dbReference type="AlphaFoldDB" id="A0A4V3UQ23"/>
<name>A0A4V3UQ23_9EURO</name>
<reference evidence="1 2" key="1">
    <citation type="submission" date="2019-03" db="EMBL/GenBank/DDBJ databases">
        <title>The genome sequence of a newly discovered highly antifungal drug resistant Aspergillus species, Aspergillus tanneri NIH 1004.</title>
        <authorList>
            <person name="Mounaud S."/>
            <person name="Singh I."/>
            <person name="Joardar V."/>
            <person name="Pakala S."/>
            <person name="Pakala S."/>
            <person name="Venepally P."/>
            <person name="Hoover J."/>
            <person name="Nierman W."/>
            <person name="Chung J."/>
            <person name="Losada L."/>
        </authorList>
    </citation>
    <scope>NUCLEOTIDE SEQUENCE [LARGE SCALE GENOMIC DNA]</scope>
    <source>
        <strain evidence="1 2">NIH1004</strain>
    </source>
</reference>
<protein>
    <submittedName>
        <fullName evidence="1">Uncharacterized protein</fullName>
    </submittedName>
</protein>
<dbReference type="VEuPathDB" id="FungiDB:EYZ11_003168"/>
<proteinExistence type="predicted"/>
<keyword evidence="2" id="KW-1185">Reference proteome</keyword>
<organism evidence="1 2">
    <name type="scientific">Aspergillus tanneri</name>
    <dbReference type="NCBI Taxonomy" id="1220188"/>
    <lineage>
        <taxon>Eukaryota</taxon>
        <taxon>Fungi</taxon>
        <taxon>Dikarya</taxon>
        <taxon>Ascomycota</taxon>
        <taxon>Pezizomycotina</taxon>
        <taxon>Eurotiomycetes</taxon>
        <taxon>Eurotiomycetidae</taxon>
        <taxon>Eurotiales</taxon>
        <taxon>Aspergillaceae</taxon>
        <taxon>Aspergillus</taxon>
        <taxon>Aspergillus subgen. Circumdati</taxon>
    </lineage>
</organism>
<dbReference type="EMBL" id="SOSA01000078">
    <property type="protein sequence ID" value="THC97334.1"/>
    <property type="molecule type" value="Genomic_DNA"/>
</dbReference>
<evidence type="ECO:0000313" key="1">
    <source>
        <dbReference type="EMBL" id="THC97334.1"/>
    </source>
</evidence>
<accession>A0A4V3UQ23</accession>
<evidence type="ECO:0000313" key="2">
    <source>
        <dbReference type="Proteomes" id="UP000308092"/>
    </source>
</evidence>
<sequence length="172" mass="19711">MIDSLKTRFSVLRYVSRFLRVNELIYNNIPADGTSGPLPAWWYNILFIEEVTDSAISRSRYFALEFLRIYQSYSISARRCIAAPEIPYERVTSEASASCDQPMRSQTAGSTWNVNDTSPGEGMNAMLLSNFDLTDFQDISWLNSVPSSLAKRKIWPYEALFTKYFPIQLVYG</sequence>
<dbReference type="Proteomes" id="UP000308092">
    <property type="component" value="Unassembled WGS sequence"/>
</dbReference>